<comment type="caution">
    <text evidence="1">The sequence shown here is derived from an EMBL/GenBank/DDBJ whole genome shotgun (WGS) entry which is preliminary data.</text>
</comment>
<dbReference type="AlphaFoldDB" id="A0A1D1UW44"/>
<proteinExistence type="predicted"/>
<sequence>MDSVNPLTSSSTSGDEEQFHVLTLEHAPFAFDSLISRRDKLFVSLARLIVQLEELFVVVLQKLQDFQRIDGSQFGHV</sequence>
<evidence type="ECO:0000313" key="2">
    <source>
        <dbReference type="Proteomes" id="UP000186922"/>
    </source>
</evidence>
<dbReference type="Proteomes" id="UP000186922">
    <property type="component" value="Unassembled WGS sequence"/>
</dbReference>
<reference evidence="1 2" key="1">
    <citation type="journal article" date="2016" name="Nat. Commun.">
        <title>Extremotolerant tardigrade genome and improved radiotolerance of human cultured cells by tardigrade-unique protein.</title>
        <authorList>
            <person name="Hashimoto T."/>
            <person name="Horikawa D.D."/>
            <person name="Saito Y."/>
            <person name="Kuwahara H."/>
            <person name="Kozuka-Hata H."/>
            <person name="Shin-I T."/>
            <person name="Minakuchi Y."/>
            <person name="Ohishi K."/>
            <person name="Motoyama A."/>
            <person name="Aizu T."/>
            <person name="Enomoto A."/>
            <person name="Kondo K."/>
            <person name="Tanaka S."/>
            <person name="Hara Y."/>
            <person name="Koshikawa S."/>
            <person name="Sagara H."/>
            <person name="Miura T."/>
            <person name="Yokobori S."/>
            <person name="Miyagawa K."/>
            <person name="Suzuki Y."/>
            <person name="Kubo T."/>
            <person name="Oyama M."/>
            <person name="Kohara Y."/>
            <person name="Fujiyama A."/>
            <person name="Arakawa K."/>
            <person name="Katayama T."/>
            <person name="Toyoda A."/>
            <person name="Kunieda T."/>
        </authorList>
    </citation>
    <scope>NUCLEOTIDE SEQUENCE [LARGE SCALE GENOMIC DNA]</scope>
    <source>
        <strain evidence="1 2">YOKOZUNA-1</strain>
    </source>
</reference>
<evidence type="ECO:0000313" key="1">
    <source>
        <dbReference type="EMBL" id="GAU90603.1"/>
    </source>
</evidence>
<gene>
    <name evidence="1" type="primary">RvY_02999-1</name>
    <name evidence="1" type="synonym">RvY_02999.1</name>
    <name evidence="1" type="ORF">RvY_02999</name>
</gene>
<organism evidence="1 2">
    <name type="scientific">Ramazzottius varieornatus</name>
    <name type="common">Water bear</name>
    <name type="synonym">Tardigrade</name>
    <dbReference type="NCBI Taxonomy" id="947166"/>
    <lineage>
        <taxon>Eukaryota</taxon>
        <taxon>Metazoa</taxon>
        <taxon>Ecdysozoa</taxon>
        <taxon>Tardigrada</taxon>
        <taxon>Eutardigrada</taxon>
        <taxon>Parachela</taxon>
        <taxon>Hypsibioidea</taxon>
        <taxon>Ramazzottiidae</taxon>
        <taxon>Ramazzottius</taxon>
    </lineage>
</organism>
<protein>
    <submittedName>
        <fullName evidence="1">Uncharacterized protein</fullName>
    </submittedName>
</protein>
<name>A0A1D1UW44_RAMVA</name>
<keyword evidence="2" id="KW-1185">Reference proteome</keyword>
<dbReference type="EMBL" id="BDGG01000001">
    <property type="protein sequence ID" value="GAU90603.1"/>
    <property type="molecule type" value="Genomic_DNA"/>
</dbReference>
<accession>A0A1D1UW44</accession>